<gene>
    <name evidence="4" type="ORF">RDB_LOCUS100673</name>
</gene>
<name>A0A8H3BUG8_9AGAM</name>
<dbReference type="AlphaFoldDB" id="A0A8H3BUG8"/>
<dbReference type="Proteomes" id="UP000663888">
    <property type="component" value="Unassembled WGS sequence"/>
</dbReference>
<dbReference type="InterPro" id="IPR029030">
    <property type="entry name" value="Caspase-like_dom_sf"/>
</dbReference>
<feature type="domain" description="Peptidase C14 caspase" evidence="3">
    <location>
        <begin position="2"/>
        <end position="229"/>
    </location>
</feature>
<dbReference type="GO" id="GO:0006508">
    <property type="term" value="P:proteolysis"/>
    <property type="evidence" value="ECO:0007669"/>
    <property type="project" value="InterPro"/>
</dbReference>
<dbReference type="InterPro" id="IPR011600">
    <property type="entry name" value="Pept_C14_caspase"/>
</dbReference>
<evidence type="ECO:0000313" key="5">
    <source>
        <dbReference type="Proteomes" id="UP000663888"/>
    </source>
</evidence>
<accession>A0A8H3BUG8</accession>
<organism evidence="4 5">
    <name type="scientific">Rhizoctonia solani</name>
    <dbReference type="NCBI Taxonomy" id="456999"/>
    <lineage>
        <taxon>Eukaryota</taxon>
        <taxon>Fungi</taxon>
        <taxon>Dikarya</taxon>
        <taxon>Basidiomycota</taxon>
        <taxon>Agaricomycotina</taxon>
        <taxon>Agaricomycetes</taxon>
        <taxon>Cantharellales</taxon>
        <taxon>Ceratobasidiaceae</taxon>
        <taxon>Rhizoctonia</taxon>
    </lineage>
</organism>
<evidence type="ECO:0000256" key="1">
    <source>
        <dbReference type="ARBA" id="ARBA00022703"/>
    </source>
</evidence>
<keyword evidence="2" id="KW-0788">Thiol protease</keyword>
<reference evidence="4" key="1">
    <citation type="submission" date="2021-01" db="EMBL/GenBank/DDBJ databases">
        <authorList>
            <person name="Kaushik A."/>
        </authorList>
    </citation>
    <scope>NUCLEOTIDE SEQUENCE</scope>
    <source>
        <strain evidence="4">AG4-R118</strain>
    </source>
</reference>
<dbReference type="EMBL" id="CAJMWX010001096">
    <property type="protein sequence ID" value="CAE6467180.1"/>
    <property type="molecule type" value="Genomic_DNA"/>
</dbReference>
<evidence type="ECO:0000313" key="4">
    <source>
        <dbReference type="EMBL" id="CAE6467180.1"/>
    </source>
</evidence>
<evidence type="ECO:0000259" key="3">
    <source>
        <dbReference type="Pfam" id="PF00656"/>
    </source>
</evidence>
<dbReference type="GO" id="GO:0004197">
    <property type="term" value="F:cysteine-type endopeptidase activity"/>
    <property type="evidence" value="ECO:0007669"/>
    <property type="project" value="InterPro"/>
</dbReference>
<keyword evidence="1" id="KW-0053">Apoptosis</keyword>
<comment type="caution">
    <text evidence="4">The sequence shown here is derived from an EMBL/GenBank/DDBJ whole genome shotgun (WGS) entry which is preliminary data.</text>
</comment>
<dbReference type="GO" id="GO:0006915">
    <property type="term" value="P:apoptotic process"/>
    <property type="evidence" value="ECO:0007669"/>
    <property type="project" value="UniProtKB-KW"/>
</dbReference>
<dbReference type="SUPFAM" id="SSF52129">
    <property type="entry name" value="Caspase-like"/>
    <property type="match status" value="1"/>
</dbReference>
<keyword evidence="2" id="KW-0645">Protease</keyword>
<dbReference type="Gene3D" id="3.40.50.1460">
    <property type="match status" value="1"/>
</dbReference>
<keyword evidence="2" id="KW-0378">Hydrolase</keyword>
<sequence>MTLMGALEDRINVRKFLNTFGFTPGVMVKPLDNALREDIEDLIGKVIKSCPPLLIAYFQGHGEQFRQTVRYITGDRKVDSMLEGICAEEFVGMFSKLTTRTLALVITDFCHSGNVLRLQFQLFIAPNGCGFWVETDEWIEDQRVGKKDRVVSPMLHVAASLRQEQAYETAKRGGYTTNGLAHLEPDSTTLTGFLVDLRQSVVGHLVDAKAHTTQPLHGSATQVPQIFCSGQPDVRLPSVRANQFKWKQSHPTSNGCGFLSGPGQHEQAIPATSHKGSLNQSLFGYRSLVPSGTEPVAFMFTNDYNQRIWPESKRSMLLKGAIRDRTHAKELLDRFMPGIRVEGIDNASSQNIEDSIECVARACPPLVVAYFQGHSEGNICSNSLRYITGDRNEDDTLEGFTAEKLIKLFSKLNIRTMSMEWSDDNADKPKYRITSPMVHIAASLDSQPAYETKGTGGFLTNSLAKVQSKTLSELLSYLRQAVNRQLEDAKAHRRRPLDESARQTPQIYCTCKLVGLFIKHALTGKMTPFVLQPLDDPEIFLSIYSGMLK</sequence>
<evidence type="ECO:0000256" key="2">
    <source>
        <dbReference type="ARBA" id="ARBA00022807"/>
    </source>
</evidence>
<protein>
    <recommendedName>
        <fullName evidence="3">Peptidase C14 caspase domain-containing protein</fullName>
    </recommendedName>
</protein>
<dbReference type="Pfam" id="PF00656">
    <property type="entry name" value="Peptidase_C14"/>
    <property type="match status" value="2"/>
</dbReference>
<proteinExistence type="predicted"/>
<feature type="domain" description="Peptidase C14 caspase" evidence="3">
    <location>
        <begin position="317"/>
        <end position="510"/>
    </location>
</feature>